<sequence>MVRHVPILTHLAESGKVPRMVDVGSKAVTNREAHARARLQVRRKAQSVVEVI</sequence>
<protein>
    <submittedName>
        <fullName evidence="1">Uncharacterized protein</fullName>
    </submittedName>
</protein>
<dbReference type="AlphaFoldDB" id="A0A511XNH0"/>
<dbReference type="Gene3D" id="3.30.70.640">
    <property type="entry name" value="Molybdopterin cofactor biosynthesis C (MoaC) domain"/>
    <property type="match status" value="1"/>
</dbReference>
<accession>A0A511XNH0</accession>
<comment type="caution">
    <text evidence="1">The sequence shown here is derived from an EMBL/GenBank/DDBJ whole genome shotgun (WGS) entry which is preliminary data.</text>
</comment>
<organism evidence="1 2">
    <name type="scientific">Acetobacter oeni</name>
    <dbReference type="NCBI Taxonomy" id="304077"/>
    <lineage>
        <taxon>Bacteria</taxon>
        <taxon>Pseudomonadati</taxon>
        <taxon>Pseudomonadota</taxon>
        <taxon>Alphaproteobacteria</taxon>
        <taxon>Acetobacterales</taxon>
        <taxon>Acetobacteraceae</taxon>
        <taxon>Acetobacter</taxon>
    </lineage>
</organism>
<dbReference type="GO" id="GO:0006777">
    <property type="term" value="P:Mo-molybdopterin cofactor biosynthetic process"/>
    <property type="evidence" value="ECO:0007669"/>
    <property type="project" value="InterPro"/>
</dbReference>
<dbReference type="InterPro" id="IPR036522">
    <property type="entry name" value="MoaC_sf"/>
</dbReference>
<proteinExistence type="predicted"/>
<reference evidence="1 2" key="1">
    <citation type="submission" date="2019-07" db="EMBL/GenBank/DDBJ databases">
        <title>Whole genome shotgun sequence of Acetobacter oeni NBRC 105207.</title>
        <authorList>
            <person name="Hosoyama A."/>
            <person name="Uohara A."/>
            <person name="Ohji S."/>
            <person name="Ichikawa N."/>
        </authorList>
    </citation>
    <scope>NUCLEOTIDE SEQUENCE [LARGE SCALE GENOMIC DNA]</scope>
    <source>
        <strain evidence="1 2">NBRC 105207</strain>
    </source>
</reference>
<dbReference type="RefSeq" id="WP_173572132.1">
    <property type="nucleotide sequence ID" value="NZ_BJYG01000043.1"/>
</dbReference>
<evidence type="ECO:0000313" key="1">
    <source>
        <dbReference type="EMBL" id="GEN64492.1"/>
    </source>
</evidence>
<dbReference type="EMBL" id="BJYG01000043">
    <property type="protein sequence ID" value="GEN64492.1"/>
    <property type="molecule type" value="Genomic_DNA"/>
</dbReference>
<gene>
    <name evidence="1" type="ORF">AOE01nite_27160</name>
</gene>
<name>A0A511XNH0_9PROT</name>
<keyword evidence="2" id="KW-1185">Reference proteome</keyword>
<evidence type="ECO:0000313" key="2">
    <source>
        <dbReference type="Proteomes" id="UP000321746"/>
    </source>
</evidence>
<dbReference type="Proteomes" id="UP000321746">
    <property type="component" value="Unassembled WGS sequence"/>
</dbReference>